<keyword evidence="3" id="KW-1185">Reference proteome</keyword>
<dbReference type="AlphaFoldDB" id="A0A3S5CGK2"/>
<comment type="caution">
    <text evidence="2">The sequence shown here is derived from an EMBL/GenBank/DDBJ whole genome shotgun (WGS) entry which is preliminary data.</text>
</comment>
<evidence type="ECO:0000256" key="1">
    <source>
        <dbReference type="SAM" id="MobiDB-lite"/>
    </source>
</evidence>
<evidence type="ECO:0000313" key="3">
    <source>
        <dbReference type="Proteomes" id="UP000784294"/>
    </source>
</evidence>
<proteinExistence type="predicted"/>
<organism evidence="2 3">
    <name type="scientific">Protopolystoma xenopodis</name>
    <dbReference type="NCBI Taxonomy" id="117903"/>
    <lineage>
        <taxon>Eukaryota</taxon>
        <taxon>Metazoa</taxon>
        <taxon>Spiralia</taxon>
        <taxon>Lophotrochozoa</taxon>
        <taxon>Platyhelminthes</taxon>
        <taxon>Monogenea</taxon>
        <taxon>Polyopisthocotylea</taxon>
        <taxon>Polystomatidea</taxon>
        <taxon>Polystomatidae</taxon>
        <taxon>Protopolystoma</taxon>
    </lineage>
</organism>
<dbReference type="Proteomes" id="UP000784294">
    <property type="component" value="Unassembled WGS sequence"/>
</dbReference>
<sequence>MHPTLTSRRVGSDRIGSAVVIVAFYRGQVAYVVGLTSVGEAAEVGLILADSTAWKVRFYHVYVIDKVALLCSRCSVGPPEPRLCRIARPMLALPASKRNGMTHAITFRQPGCIAAALTKLADCLRRPEATAPFLASPRLASYRPAERHLSVFVAVLPRSRRDHLEYLEASRGRCVAGLLLRRWASACAPRWKCGRPRTADTDTRTHAHTYARRRVHARIFSVPRGVICSLRLLAAMSAHVLVSIALRGGLKRTGFQPLSTPHVCPLLIVPRPALSLPLALSLAPRLCSTSVYTTLGRRLAGPVEHTSSLGLAGLCDWSTSRQLSLSHLRTRVARIHTQAHTRIHTHSYSLLPPPNPAAVSRSPRAPAHRLNSPPCLPASTRDRCRRLGFTFPAAHRGYAGFFSSRLSSPLVVSGRLAGHDNRSLTVSRTFYLSAPPAPPFEAELFGTRRPYCCLVPPPRPLSQTQARPARTRSDVLTPAPASTTLLPPVGMDSMLASMTLQQCLLTGPGLDSGLPGDSAVGTLFARAGFASSSSSSSTL</sequence>
<name>A0A3S5CGK2_9PLAT</name>
<reference evidence="2" key="1">
    <citation type="submission" date="2018-11" db="EMBL/GenBank/DDBJ databases">
        <authorList>
            <consortium name="Pathogen Informatics"/>
        </authorList>
    </citation>
    <scope>NUCLEOTIDE SEQUENCE</scope>
</reference>
<protein>
    <submittedName>
        <fullName evidence="2">Uncharacterized protein</fullName>
    </submittedName>
</protein>
<accession>A0A3S5CGK2</accession>
<gene>
    <name evidence="2" type="ORF">PXEA_LOCUS12882</name>
</gene>
<feature type="non-terminal residue" evidence="2">
    <location>
        <position position="1"/>
    </location>
</feature>
<feature type="region of interest" description="Disordered" evidence="1">
    <location>
        <begin position="352"/>
        <end position="374"/>
    </location>
</feature>
<evidence type="ECO:0000313" key="2">
    <source>
        <dbReference type="EMBL" id="VEL19442.1"/>
    </source>
</evidence>
<dbReference type="EMBL" id="CAAALY010041584">
    <property type="protein sequence ID" value="VEL19442.1"/>
    <property type="molecule type" value="Genomic_DNA"/>
</dbReference>